<feature type="region of interest" description="Disordered" evidence="5">
    <location>
        <begin position="846"/>
        <end position="882"/>
    </location>
</feature>
<feature type="region of interest" description="Disordered" evidence="5">
    <location>
        <begin position="259"/>
        <end position="358"/>
    </location>
</feature>
<dbReference type="GO" id="GO:0032221">
    <property type="term" value="C:Rpd3S complex"/>
    <property type="evidence" value="ECO:0007669"/>
    <property type="project" value="TreeGrafter"/>
</dbReference>
<proteinExistence type="predicted"/>
<comment type="caution">
    <text evidence="7">The sequence shown here is derived from an EMBL/GenBank/DDBJ whole genome shotgun (WGS) entry which is preliminary data.</text>
</comment>
<keyword evidence="3" id="KW-0862">Zinc</keyword>
<dbReference type="CDD" id="cd15535">
    <property type="entry name" value="PHD1_Rco1"/>
    <property type="match status" value="1"/>
</dbReference>
<reference evidence="7" key="1">
    <citation type="journal article" date="2023" name="Genome Biol. Evol.">
        <title>First Whole Genome Sequence and Flow Cytometry Genome Size Data for the Lichen-Forming Fungus Ramalina farinacea (Ascomycota).</title>
        <authorList>
            <person name="Llewellyn T."/>
            <person name="Mian S."/>
            <person name="Hill R."/>
            <person name="Leitch I.J."/>
            <person name="Gaya E."/>
        </authorList>
    </citation>
    <scope>NUCLEOTIDE SEQUENCE</scope>
    <source>
        <strain evidence="7">LIQ254RAFAR</strain>
    </source>
</reference>
<evidence type="ECO:0000259" key="6">
    <source>
        <dbReference type="PROSITE" id="PS50016"/>
    </source>
</evidence>
<dbReference type="SUPFAM" id="SSF57903">
    <property type="entry name" value="FYVE/PHD zinc finger"/>
    <property type="match status" value="2"/>
</dbReference>
<dbReference type="EMBL" id="JAPUFD010000008">
    <property type="protein sequence ID" value="MDI1488830.1"/>
    <property type="molecule type" value="Genomic_DNA"/>
</dbReference>
<accession>A0AA43QLT4</accession>
<keyword evidence="1" id="KW-0479">Metal-binding</keyword>
<dbReference type="InterPro" id="IPR019787">
    <property type="entry name" value="Znf_PHD-finger"/>
</dbReference>
<dbReference type="PROSITE" id="PS50016">
    <property type="entry name" value="ZF_PHD_2"/>
    <property type="match status" value="1"/>
</dbReference>
<feature type="region of interest" description="Disordered" evidence="5">
    <location>
        <begin position="382"/>
        <end position="408"/>
    </location>
</feature>
<sequence>MASSRQMRRSGLPSPIPPPVDNARVSRNHDRPQSYLRPDVDEWEEPPLRNPVPSFEDYKGLERHGVLEHMAPLGSLPNSKVKARVRQYEPPRRPLPLRNGEVKVSREDLSTPEPLPQLLGRQPMPEAEEMAQPIFSEQGKVEQNNMSHEVLEEHIDPSLRRVTNISSSQASPTRPTSNHSTTWPTSTSQAKWKPIVDSAIKCASEKGRDRMGPAILKLYEESTQNQALADLLEIVLYHTPTDQQKAEFQIYVKAAKKQTKKKDKLVKASASSSAMSKSPAKSLRSSVTRQLDNVKGSPETITNNISATTSQSPPIKPSLFHRLPNGTPSKDPRPSKRPKRHASASSDSSLSSLNSDVENYAPGKVESTVSRAAADSAVLAPASKTHTGIGPRLGSFSNSRPTPDDSPEARIAARRRLAQGFDAYPVDESHLRSPLVTPKHPSTSPTSLQPRGQQSRRNGNFPKSKLSDGDFPDSPTSSQGEFLLPPPQGPSRGVTPQLGRPLKAGKKAARIKRSPLKKRNGVTAGLAQPSEIETNHSAHGHLDDNATETDVCTACSGSGSLVLCDGCPRGFHFTCCDPPIHPGTQPDDLPEHWYCSRCAHFHNEVEPEKGPKGIWTELKKNMKVRNTSAFHLPAEVREHFEGVTTGEEGEYEELHNVKITKARTGYDEIPDNLKLKDKKDNTVLCFSCGGSSLGKREVVACDYCSLCWHLDCLDPPLASAPNKKSTNGKPRQTWMCPNHVDHELTNLRASTTSAGKKPSRYSAASSPGAGERVFRTRKPKQATMVEMGLRRGFKNNGLVEVDLESDDGESEVEKEMAGVIYRVPELGIKLDFIDRIRRENLEADALERQSGSSSRRKQASRTIEPAESPAKPTRNPKDADVRPFKERKAALNLVQMAQQDTELNADTLGNLIDTLTAEAPAAVESLMAAAKERGSNAAPVTEEERKDLEALLALVQRRLGSS</sequence>
<dbReference type="SMART" id="SM00249">
    <property type="entry name" value="PHD"/>
    <property type="match status" value="2"/>
</dbReference>
<gene>
    <name evidence="7" type="ORF">OHK93_008106</name>
</gene>
<dbReference type="InterPro" id="IPR052819">
    <property type="entry name" value="Chromatin_regulatory_protein"/>
</dbReference>
<feature type="compositionally biased region" description="Basic and acidic residues" evidence="5">
    <location>
        <begin position="533"/>
        <end position="542"/>
    </location>
</feature>
<dbReference type="Pfam" id="PF00628">
    <property type="entry name" value="PHD"/>
    <property type="match status" value="2"/>
</dbReference>
<evidence type="ECO:0000256" key="1">
    <source>
        <dbReference type="ARBA" id="ARBA00022723"/>
    </source>
</evidence>
<feature type="domain" description="PHD-type" evidence="6">
    <location>
        <begin position="549"/>
        <end position="601"/>
    </location>
</feature>
<evidence type="ECO:0000256" key="5">
    <source>
        <dbReference type="SAM" id="MobiDB-lite"/>
    </source>
</evidence>
<feature type="compositionally biased region" description="Basic residues" evidence="5">
    <location>
        <begin position="503"/>
        <end position="520"/>
    </location>
</feature>
<name>A0AA43QLT4_9LECA</name>
<feature type="compositionally biased region" description="Basic and acidic residues" evidence="5">
    <location>
        <begin position="100"/>
        <end position="109"/>
    </location>
</feature>
<evidence type="ECO:0000256" key="2">
    <source>
        <dbReference type="ARBA" id="ARBA00022771"/>
    </source>
</evidence>
<organism evidence="7 8">
    <name type="scientific">Ramalina farinacea</name>
    <dbReference type="NCBI Taxonomy" id="258253"/>
    <lineage>
        <taxon>Eukaryota</taxon>
        <taxon>Fungi</taxon>
        <taxon>Dikarya</taxon>
        <taxon>Ascomycota</taxon>
        <taxon>Pezizomycotina</taxon>
        <taxon>Lecanoromycetes</taxon>
        <taxon>OSLEUM clade</taxon>
        <taxon>Lecanoromycetidae</taxon>
        <taxon>Lecanorales</taxon>
        <taxon>Lecanorineae</taxon>
        <taxon>Ramalinaceae</taxon>
        <taxon>Ramalina</taxon>
    </lineage>
</organism>
<evidence type="ECO:0000313" key="7">
    <source>
        <dbReference type="EMBL" id="MDI1488830.1"/>
    </source>
</evidence>
<dbReference type="PROSITE" id="PS01359">
    <property type="entry name" value="ZF_PHD_1"/>
    <property type="match status" value="1"/>
</dbReference>
<dbReference type="Gene3D" id="3.30.40.10">
    <property type="entry name" value="Zinc/RING finger domain, C3HC4 (zinc finger)"/>
    <property type="match status" value="2"/>
</dbReference>
<dbReference type="InterPro" id="IPR001965">
    <property type="entry name" value="Znf_PHD"/>
</dbReference>
<feature type="region of interest" description="Disordered" evidence="5">
    <location>
        <begin position="84"/>
        <end position="120"/>
    </location>
</feature>
<dbReference type="Proteomes" id="UP001161017">
    <property type="component" value="Unassembled WGS sequence"/>
</dbReference>
<protein>
    <recommendedName>
        <fullName evidence="6">PHD-type domain-containing protein</fullName>
    </recommendedName>
</protein>
<evidence type="ECO:0000256" key="3">
    <source>
        <dbReference type="ARBA" id="ARBA00022833"/>
    </source>
</evidence>
<feature type="region of interest" description="Disordered" evidence="5">
    <location>
        <begin position="431"/>
        <end position="542"/>
    </location>
</feature>
<dbReference type="PANTHER" id="PTHR47636:SF1">
    <property type="entry name" value="TRANSCRIPTIONAL REGULATORY PROTEIN RCO1"/>
    <property type="match status" value="1"/>
</dbReference>
<dbReference type="InterPro" id="IPR013083">
    <property type="entry name" value="Znf_RING/FYVE/PHD"/>
</dbReference>
<dbReference type="AlphaFoldDB" id="A0AA43QLT4"/>
<dbReference type="CDD" id="cd15534">
    <property type="entry name" value="PHD2_PHF12_Rco1"/>
    <property type="match status" value="1"/>
</dbReference>
<dbReference type="InterPro" id="IPR019786">
    <property type="entry name" value="Zinc_finger_PHD-type_CS"/>
</dbReference>
<dbReference type="GO" id="GO:0006357">
    <property type="term" value="P:regulation of transcription by RNA polymerase II"/>
    <property type="evidence" value="ECO:0007669"/>
    <property type="project" value="TreeGrafter"/>
</dbReference>
<feature type="compositionally biased region" description="Low complexity" evidence="5">
    <location>
        <begin position="343"/>
        <end position="356"/>
    </location>
</feature>
<feature type="region of interest" description="Disordered" evidence="5">
    <location>
        <begin position="1"/>
        <end position="56"/>
    </location>
</feature>
<keyword evidence="8" id="KW-1185">Reference proteome</keyword>
<feature type="compositionally biased region" description="Polar residues" evidence="5">
    <location>
        <begin position="440"/>
        <end position="458"/>
    </location>
</feature>
<dbReference type="PANTHER" id="PTHR47636">
    <property type="entry name" value="TRANSCRIPTIONAL REGULATORY PROTEIN RCO1"/>
    <property type="match status" value="1"/>
</dbReference>
<feature type="region of interest" description="Disordered" evidence="5">
    <location>
        <begin position="750"/>
        <end position="773"/>
    </location>
</feature>
<evidence type="ECO:0000256" key="4">
    <source>
        <dbReference type="PROSITE-ProRule" id="PRU00146"/>
    </source>
</evidence>
<dbReference type="InterPro" id="IPR011011">
    <property type="entry name" value="Znf_FYVE_PHD"/>
</dbReference>
<evidence type="ECO:0000313" key="8">
    <source>
        <dbReference type="Proteomes" id="UP001161017"/>
    </source>
</evidence>
<feature type="compositionally biased region" description="Polar residues" evidence="5">
    <location>
        <begin position="299"/>
        <end position="313"/>
    </location>
</feature>
<keyword evidence="2 4" id="KW-0863">Zinc-finger</keyword>
<feature type="region of interest" description="Disordered" evidence="5">
    <location>
        <begin position="165"/>
        <end position="190"/>
    </location>
</feature>
<feature type="compositionally biased region" description="Low complexity" evidence="5">
    <location>
        <begin position="267"/>
        <end position="282"/>
    </location>
</feature>
<dbReference type="GO" id="GO:0008270">
    <property type="term" value="F:zinc ion binding"/>
    <property type="evidence" value="ECO:0007669"/>
    <property type="project" value="UniProtKB-KW"/>
</dbReference>